<proteinExistence type="predicted"/>
<organism evidence="1 2">
    <name type="scientific">Pyronema omphalodes (strain CBS 100304)</name>
    <name type="common">Pyronema confluens</name>
    <dbReference type="NCBI Taxonomy" id="1076935"/>
    <lineage>
        <taxon>Eukaryota</taxon>
        <taxon>Fungi</taxon>
        <taxon>Dikarya</taxon>
        <taxon>Ascomycota</taxon>
        <taxon>Pezizomycotina</taxon>
        <taxon>Pezizomycetes</taxon>
        <taxon>Pezizales</taxon>
        <taxon>Pyronemataceae</taxon>
        <taxon>Pyronema</taxon>
    </lineage>
</organism>
<dbReference type="EMBL" id="HF936139">
    <property type="protein sequence ID" value="CCX33611.1"/>
    <property type="molecule type" value="Genomic_DNA"/>
</dbReference>
<evidence type="ECO:0000313" key="2">
    <source>
        <dbReference type="Proteomes" id="UP000018144"/>
    </source>
</evidence>
<keyword evidence="2" id="KW-1185">Reference proteome</keyword>
<protein>
    <submittedName>
        <fullName evidence="1">Uncharacterized protein</fullName>
    </submittedName>
</protein>
<evidence type="ECO:0000313" key="1">
    <source>
        <dbReference type="EMBL" id="CCX33611.1"/>
    </source>
</evidence>
<dbReference type="Proteomes" id="UP000018144">
    <property type="component" value="Unassembled WGS sequence"/>
</dbReference>
<reference evidence="1 2" key="1">
    <citation type="journal article" date="2013" name="PLoS Genet.">
        <title>The genome and development-dependent transcriptomes of Pyronema confluens: a window into fungal evolution.</title>
        <authorList>
            <person name="Traeger S."/>
            <person name="Altegoer F."/>
            <person name="Freitag M."/>
            <person name="Gabaldon T."/>
            <person name="Kempken F."/>
            <person name="Kumar A."/>
            <person name="Marcet-Houben M."/>
            <person name="Poggeler S."/>
            <person name="Stajich J.E."/>
            <person name="Nowrousian M."/>
        </authorList>
    </citation>
    <scope>NUCLEOTIDE SEQUENCE [LARGE SCALE GENOMIC DNA]</scope>
    <source>
        <strain evidence="2">CBS 100304</strain>
        <tissue evidence="1">Vegetative mycelium</tissue>
    </source>
</reference>
<gene>
    <name evidence="1" type="ORF">PCON_01482</name>
</gene>
<name>U4LWD6_PYROM</name>
<dbReference type="AlphaFoldDB" id="U4LWD6"/>
<sequence>MAQKGRCSSRTPCWSMLPNLIRAQPRGKGGWRRARVRSIGEWYWGAQMGLWF</sequence>
<accession>U4LWD6</accession>